<gene>
    <name evidence="4" type="ordered locus">Rcas_1763</name>
</gene>
<dbReference type="PROSITE" id="PS50893">
    <property type="entry name" value="ABC_TRANSPORTER_2"/>
    <property type="match status" value="1"/>
</dbReference>
<dbReference type="Gene3D" id="3.40.50.300">
    <property type="entry name" value="P-loop containing nucleotide triphosphate hydrolases"/>
    <property type="match status" value="1"/>
</dbReference>
<accession>A7NK35</accession>
<dbReference type="GO" id="GO:0016887">
    <property type="term" value="F:ATP hydrolysis activity"/>
    <property type="evidence" value="ECO:0007669"/>
    <property type="project" value="InterPro"/>
</dbReference>
<dbReference type="PANTHER" id="PTHR43038">
    <property type="entry name" value="ATP-BINDING CASSETTE, SUB-FAMILY H, MEMBER 1"/>
    <property type="match status" value="1"/>
</dbReference>
<dbReference type="EMBL" id="CP000804">
    <property type="protein sequence ID" value="ABU57855.1"/>
    <property type="molecule type" value="Genomic_DNA"/>
</dbReference>
<dbReference type="CDD" id="cd03230">
    <property type="entry name" value="ABC_DR_subfamily_A"/>
    <property type="match status" value="1"/>
</dbReference>
<evidence type="ECO:0000256" key="2">
    <source>
        <dbReference type="ARBA" id="ARBA00022840"/>
    </source>
</evidence>
<proteinExistence type="predicted"/>
<dbReference type="KEGG" id="rca:Rcas_1763"/>
<reference evidence="4 5" key="1">
    <citation type="submission" date="2007-08" db="EMBL/GenBank/DDBJ databases">
        <title>Complete sequence of Roseiflexus castenholzii DSM 13941.</title>
        <authorList>
            <consortium name="US DOE Joint Genome Institute"/>
            <person name="Copeland A."/>
            <person name="Lucas S."/>
            <person name="Lapidus A."/>
            <person name="Barry K."/>
            <person name="Glavina del Rio T."/>
            <person name="Dalin E."/>
            <person name="Tice H."/>
            <person name="Pitluck S."/>
            <person name="Thompson L.S."/>
            <person name="Brettin T."/>
            <person name="Bruce D."/>
            <person name="Detter J.C."/>
            <person name="Han C."/>
            <person name="Tapia R."/>
            <person name="Schmutz J."/>
            <person name="Larimer F."/>
            <person name="Land M."/>
            <person name="Hauser L."/>
            <person name="Kyrpides N."/>
            <person name="Mikhailova N."/>
            <person name="Bryant D.A."/>
            <person name="Hanada S."/>
            <person name="Tsukatani Y."/>
            <person name="Richardson P."/>
        </authorList>
    </citation>
    <scope>NUCLEOTIDE SEQUENCE [LARGE SCALE GENOMIC DNA]</scope>
    <source>
        <strain evidence="5">DSM 13941 / HLO8</strain>
    </source>
</reference>
<evidence type="ECO:0000256" key="1">
    <source>
        <dbReference type="ARBA" id="ARBA00022741"/>
    </source>
</evidence>
<sequence>MNDLPAIETIDLSRSFGPVHAVYRLNLMVAAGRIHGLLGPDGAGKTTTLRLLCGALRPDSGRAIVAGIDVARDPEGVRQRIGYMPQRFSLYGDLTVLENLRFYADAYSVPHAERATLLNRLLGFSRLEPFRNRRADELSGGMRQKLALACALIHHPQILLLDEPTTGVDPVSRREFWDLLHEAVHDRGMTVLLTTPYMDEAERCHEVSFMRAGDLLAHGTPRELQRLVPGAVLEIRAEPRHAAETVIRALPEVRDVHVFGDRLHVIAAPGFDDAMLHQTLTDAGVTLHAIRPVSPGMEDIFLYLQRERRSQ</sequence>
<feature type="domain" description="ABC transporter" evidence="3">
    <location>
        <begin position="7"/>
        <end position="237"/>
    </location>
</feature>
<dbReference type="SMART" id="SM00382">
    <property type="entry name" value="AAA"/>
    <property type="match status" value="1"/>
</dbReference>
<keyword evidence="5" id="KW-1185">Reference proteome</keyword>
<dbReference type="HOGENOM" id="CLU_000604_1_2_0"/>
<evidence type="ECO:0000313" key="5">
    <source>
        <dbReference type="Proteomes" id="UP000000263"/>
    </source>
</evidence>
<protein>
    <submittedName>
        <fullName evidence="4">ABC transporter related</fullName>
    </submittedName>
</protein>
<dbReference type="SUPFAM" id="SSF52540">
    <property type="entry name" value="P-loop containing nucleoside triphosphate hydrolases"/>
    <property type="match status" value="1"/>
</dbReference>
<dbReference type="Pfam" id="PF00005">
    <property type="entry name" value="ABC_tran"/>
    <property type="match status" value="1"/>
</dbReference>
<keyword evidence="1" id="KW-0547">Nucleotide-binding</keyword>
<name>A7NK35_ROSCS</name>
<dbReference type="InterPro" id="IPR003439">
    <property type="entry name" value="ABC_transporter-like_ATP-bd"/>
</dbReference>
<dbReference type="OrthoDB" id="9804819at2"/>
<dbReference type="InterPro" id="IPR027417">
    <property type="entry name" value="P-loop_NTPase"/>
</dbReference>
<dbReference type="PROSITE" id="PS00211">
    <property type="entry name" value="ABC_TRANSPORTER_1"/>
    <property type="match status" value="1"/>
</dbReference>
<dbReference type="PANTHER" id="PTHR43038:SF3">
    <property type="entry name" value="ABC TRANSPORTER G FAMILY MEMBER 20 ISOFORM X1"/>
    <property type="match status" value="1"/>
</dbReference>
<dbReference type="eggNOG" id="COG1131">
    <property type="taxonomic scope" value="Bacteria"/>
</dbReference>
<keyword evidence="2" id="KW-0067">ATP-binding</keyword>
<dbReference type="GO" id="GO:0005524">
    <property type="term" value="F:ATP binding"/>
    <property type="evidence" value="ECO:0007669"/>
    <property type="project" value="UniProtKB-KW"/>
</dbReference>
<dbReference type="InterPro" id="IPR003593">
    <property type="entry name" value="AAA+_ATPase"/>
</dbReference>
<organism evidence="4 5">
    <name type="scientific">Roseiflexus castenholzii (strain DSM 13941 / HLO8)</name>
    <dbReference type="NCBI Taxonomy" id="383372"/>
    <lineage>
        <taxon>Bacteria</taxon>
        <taxon>Bacillati</taxon>
        <taxon>Chloroflexota</taxon>
        <taxon>Chloroflexia</taxon>
        <taxon>Chloroflexales</taxon>
        <taxon>Roseiflexineae</taxon>
        <taxon>Roseiflexaceae</taxon>
        <taxon>Roseiflexus</taxon>
    </lineage>
</organism>
<evidence type="ECO:0000313" key="4">
    <source>
        <dbReference type="EMBL" id="ABU57855.1"/>
    </source>
</evidence>
<dbReference type="InterPro" id="IPR017871">
    <property type="entry name" value="ABC_transporter-like_CS"/>
</dbReference>
<dbReference type="STRING" id="383372.Rcas_1763"/>
<evidence type="ECO:0000259" key="3">
    <source>
        <dbReference type="PROSITE" id="PS50893"/>
    </source>
</evidence>
<dbReference type="AlphaFoldDB" id="A7NK35"/>
<dbReference type="RefSeq" id="WP_012120281.1">
    <property type="nucleotide sequence ID" value="NC_009767.1"/>
</dbReference>
<dbReference type="Proteomes" id="UP000000263">
    <property type="component" value="Chromosome"/>
</dbReference>